<proteinExistence type="predicted"/>
<gene>
    <name evidence="2" type="ORF">TDUB1175_LOCUS25454</name>
</gene>
<sequence>MLSQVQPQTDDERRRAPGGLSAADSAFQCQWLNLNRAEPNLAQRSMASVLTCCEAVLCKMRADNNSQSLLSYWTLTSQSLCLRCDCSIAVNFWKQIGALRSSKSLY</sequence>
<dbReference type="AlphaFoldDB" id="A0A7R9WK25"/>
<accession>A0A7R9WK25</accession>
<protein>
    <submittedName>
        <fullName evidence="2">Uncharacterized protein</fullName>
    </submittedName>
</protein>
<organism evidence="2">
    <name type="scientific">Pseudictyota dubia</name>
    <dbReference type="NCBI Taxonomy" id="2749911"/>
    <lineage>
        <taxon>Eukaryota</taxon>
        <taxon>Sar</taxon>
        <taxon>Stramenopiles</taxon>
        <taxon>Ochrophyta</taxon>
        <taxon>Bacillariophyta</taxon>
        <taxon>Mediophyceae</taxon>
        <taxon>Biddulphiophycidae</taxon>
        <taxon>Eupodiscales</taxon>
        <taxon>Odontellaceae</taxon>
        <taxon>Pseudictyota</taxon>
    </lineage>
</organism>
<feature type="region of interest" description="Disordered" evidence="1">
    <location>
        <begin position="1"/>
        <end position="20"/>
    </location>
</feature>
<evidence type="ECO:0000256" key="1">
    <source>
        <dbReference type="SAM" id="MobiDB-lite"/>
    </source>
</evidence>
<dbReference type="EMBL" id="HBED01050362">
    <property type="protein sequence ID" value="CAD8327027.1"/>
    <property type="molecule type" value="Transcribed_RNA"/>
</dbReference>
<name>A0A7R9WK25_9STRA</name>
<reference evidence="2" key="1">
    <citation type="submission" date="2021-01" db="EMBL/GenBank/DDBJ databases">
        <authorList>
            <person name="Corre E."/>
            <person name="Pelletier E."/>
            <person name="Niang G."/>
            <person name="Scheremetjew M."/>
            <person name="Finn R."/>
            <person name="Kale V."/>
            <person name="Holt S."/>
            <person name="Cochrane G."/>
            <person name="Meng A."/>
            <person name="Brown T."/>
            <person name="Cohen L."/>
        </authorList>
    </citation>
    <scope>NUCLEOTIDE SEQUENCE</scope>
    <source>
        <strain evidence="2">CCMP147</strain>
    </source>
</reference>
<evidence type="ECO:0000313" key="2">
    <source>
        <dbReference type="EMBL" id="CAD8327027.1"/>
    </source>
</evidence>